<evidence type="ECO:0000313" key="4">
    <source>
        <dbReference type="Proteomes" id="UP000294678"/>
    </source>
</evidence>
<dbReference type="RefSeq" id="WP_134111852.1">
    <property type="nucleotide sequence ID" value="NZ_SOBG01000001.1"/>
</dbReference>
<feature type="domain" description="Insertion element IS150 protein InsJ-like helix-turn-helix" evidence="2">
    <location>
        <begin position="13"/>
        <end position="63"/>
    </location>
</feature>
<dbReference type="SUPFAM" id="SSF46689">
    <property type="entry name" value="Homeodomain-like"/>
    <property type="match status" value="1"/>
</dbReference>
<sequence length="419" mass="50853">MDKIEKNSIEITRYNIIKPFLKKQKNLKEISKESDVSYSTLKRWVSAYKKNGLEGLKKNTRKDKNTFRILDTETVEKIEEIYTENPAIKILDIYKLVSKINKNINYDTVYRVINNLDPFVKKVVDKNVPFTKTSNEIFEYSYKILNIKILDETTDELKNPFLHIIYDSFSKGICSFYINFEPLTIEEIYLLLRKAILKNNYEYDIYGKPKEFIINNQKVNQKNIFLEIEKKLNIKTFLCYENENSNKDFYYELEEIYLKDFLIYENTELNYKELVKIVKNFIYLTYNYRKYIIWDKNLKQIEFIRDENILNPLLISINSKRKVQIQGVRYNNLFYSNKILNEYIGKSITIKIDYNNMQYIKVYYNNNFLCIAKSESFYNKIINYYEFQAIKRYILIKYYNKDISFTEFIKEFENIIKEY</sequence>
<accession>A0AA46E031</accession>
<dbReference type="InterPro" id="IPR009057">
    <property type="entry name" value="Homeodomain-like_sf"/>
</dbReference>
<dbReference type="Pfam" id="PF09299">
    <property type="entry name" value="Mu-transpos_C"/>
    <property type="match status" value="1"/>
</dbReference>
<dbReference type="GO" id="GO:0003677">
    <property type="term" value="F:DNA binding"/>
    <property type="evidence" value="ECO:0007669"/>
    <property type="project" value="UniProtKB-KW"/>
</dbReference>
<keyword evidence="4" id="KW-1185">Reference proteome</keyword>
<organism evidence="3 4">
    <name type="scientific">Hypnocyclicus thermotrophus</name>
    <dbReference type="NCBI Taxonomy" id="1627895"/>
    <lineage>
        <taxon>Bacteria</taxon>
        <taxon>Fusobacteriati</taxon>
        <taxon>Fusobacteriota</taxon>
        <taxon>Fusobacteriia</taxon>
        <taxon>Fusobacteriales</taxon>
        <taxon>Fusobacteriaceae</taxon>
        <taxon>Hypnocyclicus</taxon>
    </lineage>
</organism>
<dbReference type="EMBL" id="SOBG01000001">
    <property type="protein sequence ID" value="TDT72307.1"/>
    <property type="molecule type" value="Genomic_DNA"/>
</dbReference>
<dbReference type="InterPro" id="IPR009004">
    <property type="entry name" value="Transposase_Mu_C"/>
</dbReference>
<keyword evidence="3" id="KW-0238">DNA-binding</keyword>
<gene>
    <name evidence="3" type="ORF">EV215_0095</name>
</gene>
<dbReference type="SUPFAM" id="SSF50610">
    <property type="entry name" value="mu transposase, C-terminal domain"/>
    <property type="match status" value="1"/>
</dbReference>
<dbReference type="InterPro" id="IPR055247">
    <property type="entry name" value="InsJ-like_HTH"/>
</dbReference>
<dbReference type="Pfam" id="PF13518">
    <property type="entry name" value="HTH_28"/>
    <property type="match status" value="1"/>
</dbReference>
<feature type="domain" description="Transposase-like Mu C-terminal" evidence="1">
    <location>
        <begin position="318"/>
        <end position="370"/>
    </location>
</feature>
<proteinExistence type="predicted"/>
<evidence type="ECO:0000259" key="2">
    <source>
        <dbReference type="Pfam" id="PF13518"/>
    </source>
</evidence>
<dbReference type="InterPro" id="IPR015378">
    <property type="entry name" value="Transposase-like_Mu_C"/>
</dbReference>
<comment type="caution">
    <text evidence="3">The sequence shown here is derived from an EMBL/GenBank/DDBJ whole genome shotgun (WGS) entry which is preliminary data.</text>
</comment>
<evidence type="ECO:0000259" key="1">
    <source>
        <dbReference type="Pfam" id="PF09299"/>
    </source>
</evidence>
<dbReference type="Gene3D" id="1.10.10.10">
    <property type="entry name" value="Winged helix-like DNA-binding domain superfamily/Winged helix DNA-binding domain"/>
    <property type="match status" value="1"/>
</dbReference>
<name>A0AA46E031_9FUSO</name>
<dbReference type="InterPro" id="IPR036388">
    <property type="entry name" value="WH-like_DNA-bd_sf"/>
</dbReference>
<dbReference type="Proteomes" id="UP000294678">
    <property type="component" value="Unassembled WGS sequence"/>
</dbReference>
<dbReference type="AlphaFoldDB" id="A0AA46E031"/>
<reference evidence="3 4" key="1">
    <citation type="submission" date="2019-03" db="EMBL/GenBank/DDBJ databases">
        <title>Genomic Encyclopedia of Type Strains, Phase IV (KMG-IV): sequencing the most valuable type-strain genomes for metagenomic binning, comparative biology and taxonomic classification.</title>
        <authorList>
            <person name="Goeker M."/>
        </authorList>
    </citation>
    <scope>NUCLEOTIDE SEQUENCE [LARGE SCALE GENOMIC DNA]</scope>
    <source>
        <strain evidence="3 4">DSM 100055</strain>
    </source>
</reference>
<protein>
    <submittedName>
        <fullName evidence="3">Homeodomain-like domain-containing protein</fullName>
    </submittedName>
</protein>
<keyword evidence="3" id="KW-0371">Homeobox</keyword>
<evidence type="ECO:0000313" key="3">
    <source>
        <dbReference type="EMBL" id="TDT72307.1"/>
    </source>
</evidence>